<dbReference type="AlphaFoldDB" id="A0A1P8MQU2"/>
<dbReference type="STRING" id="299262.BWR18_00770"/>
<sequence length="406" mass="45021">MSPDDAAVFGVRLAIITVGFVAGAVYLLQRQLSPVYGLSSFMFLAFVASQLVYIVETLWPGLPAVLHHGVHMVSYVAAFLLLPTFFIHLKLLSRVPEPITRNELAVHMTLPVTVFMLALVTMFIPSDSMAVLKADLSSPDVAPWMAFTVRTLLRLEFGGYAFVLIYIWLLFRWQRRNGTHMRTVFANGNSCETVWTLALAAVMAAYVAQALMSYFVRDAGLGHPVGPIQHSIIALLFILLVAIRGLQQAPGLYRALDSAGPVTHQDAPKYSKSALAGEHAARIARKLTAAMADDLLHRDANLSLTKLAQHIGSSPNYVSQTLNEHLEQPFFDFVNQWRIKEAEQLLVNGDETILAIAYEVGFNSRSAFYTAFKKHTGYTPTQHRALHGKVHQVTADLKKERQPARP</sequence>
<dbReference type="InterPro" id="IPR018060">
    <property type="entry name" value="HTH_AraC"/>
</dbReference>
<evidence type="ECO:0000313" key="7">
    <source>
        <dbReference type="Proteomes" id="UP000186336"/>
    </source>
</evidence>
<dbReference type="InterPro" id="IPR009057">
    <property type="entry name" value="Homeodomain-like_sf"/>
</dbReference>
<dbReference type="PANTHER" id="PTHR43280:SF2">
    <property type="entry name" value="HTH-TYPE TRANSCRIPTIONAL REGULATOR EXSA"/>
    <property type="match status" value="1"/>
</dbReference>
<keyword evidence="3" id="KW-0804">Transcription</keyword>
<protein>
    <recommendedName>
        <fullName evidence="5">HTH araC/xylS-type domain-containing protein</fullName>
    </recommendedName>
</protein>
<feature type="transmembrane region" description="Helical" evidence="4">
    <location>
        <begin position="228"/>
        <end position="246"/>
    </location>
</feature>
<keyword evidence="4" id="KW-1133">Transmembrane helix</keyword>
<dbReference type="InterPro" id="IPR018062">
    <property type="entry name" value="HTH_AraC-typ_CS"/>
</dbReference>
<dbReference type="EMBL" id="CP019312">
    <property type="protein sequence ID" value="APX10392.1"/>
    <property type="molecule type" value="Genomic_DNA"/>
</dbReference>
<feature type="transmembrane region" description="Helical" evidence="4">
    <location>
        <begin position="35"/>
        <end position="55"/>
    </location>
</feature>
<dbReference type="SUPFAM" id="SSF46689">
    <property type="entry name" value="Homeodomain-like"/>
    <property type="match status" value="1"/>
</dbReference>
<dbReference type="GO" id="GO:0003700">
    <property type="term" value="F:DNA-binding transcription factor activity"/>
    <property type="evidence" value="ECO:0007669"/>
    <property type="project" value="InterPro"/>
</dbReference>
<dbReference type="Pfam" id="PF12833">
    <property type="entry name" value="HTH_18"/>
    <property type="match status" value="1"/>
</dbReference>
<dbReference type="InterPro" id="IPR020449">
    <property type="entry name" value="Tscrpt_reg_AraC-type_HTH"/>
</dbReference>
<dbReference type="GO" id="GO:0043565">
    <property type="term" value="F:sequence-specific DNA binding"/>
    <property type="evidence" value="ECO:0007669"/>
    <property type="project" value="InterPro"/>
</dbReference>
<dbReference type="OrthoDB" id="9816011at2"/>
<accession>A0A1P8MQU2</accession>
<evidence type="ECO:0000256" key="3">
    <source>
        <dbReference type="ARBA" id="ARBA00023163"/>
    </source>
</evidence>
<dbReference type="RefSeq" id="WP_076626240.1">
    <property type="nucleotide sequence ID" value="NZ_CP019312.1"/>
</dbReference>
<dbReference type="Proteomes" id="UP000186336">
    <property type="component" value="Chromosome"/>
</dbReference>
<keyword evidence="1" id="KW-0805">Transcription regulation</keyword>
<dbReference type="PROSITE" id="PS00041">
    <property type="entry name" value="HTH_ARAC_FAMILY_1"/>
    <property type="match status" value="1"/>
</dbReference>
<dbReference type="PANTHER" id="PTHR43280">
    <property type="entry name" value="ARAC-FAMILY TRANSCRIPTIONAL REGULATOR"/>
    <property type="match status" value="1"/>
</dbReference>
<reference evidence="6 7" key="1">
    <citation type="submission" date="2017-01" db="EMBL/GenBank/DDBJ databases">
        <title>Complete genome of Tateyamaria omphalii DOK1-4 isolated from seawater in Dokdo.</title>
        <authorList>
            <person name="Kim J.H."/>
            <person name="Chi W.-J."/>
        </authorList>
    </citation>
    <scope>NUCLEOTIDE SEQUENCE [LARGE SCALE GENOMIC DNA]</scope>
    <source>
        <strain evidence="6 7">DOK1-4</strain>
    </source>
</reference>
<gene>
    <name evidence="6" type="ORF">BWR18_00770</name>
</gene>
<feature type="transmembrane region" description="Helical" evidence="4">
    <location>
        <begin position="157"/>
        <end position="173"/>
    </location>
</feature>
<dbReference type="PRINTS" id="PR00032">
    <property type="entry name" value="HTHARAC"/>
</dbReference>
<feature type="transmembrane region" description="Helical" evidence="4">
    <location>
        <begin position="75"/>
        <end position="92"/>
    </location>
</feature>
<feature type="domain" description="HTH araC/xylS-type" evidence="5">
    <location>
        <begin position="285"/>
        <end position="386"/>
    </location>
</feature>
<keyword evidence="4" id="KW-0812">Transmembrane</keyword>
<keyword evidence="2" id="KW-0238">DNA-binding</keyword>
<dbReference type="KEGG" id="tom:BWR18_00770"/>
<feature type="transmembrane region" description="Helical" evidence="4">
    <location>
        <begin position="6"/>
        <end position="28"/>
    </location>
</feature>
<feature type="transmembrane region" description="Helical" evidence="4">
    <location>
        <begin position="194"/>
        <end position="216"/>
    </location>
</feature>
<evidence type="ECO:0000256" key="2">
    <source>
        <dbReference type="ARBA" id="ARBA00023125"/>
    </source>
</evidence>
<evidence type="ECO:0000259" key="5">
    <source>
        <dbReference type="PROSITE" id="PS01124"/>
    </source>
</evidence>
<organism evidence="6 7">
    <name type="scientific">Tateyamaria omphalii</name>
    <dbReference type="NCBI Taxonomy" id="299262"/>
    <lineage>
        <taxon>Bacteria</taxon>
        <taxon>Pseudomonadati</taxon>
        <taxon>Pseudomonadota</taxon>
        <taxon>Alphaproteobacteria</taxon>
        <taxon>Rhodobacterales</taxon>
        <taxon>Roseobacteraceae</taxon>
        <taxon>Tateyamaria</taxon>
    </lineage>
</organism>
<evidence type="ECO:0000256" key="4">
    <source>
        <dbReference type="SAM" id="Phobius"/>
    </source>
</evidence>
<feature type="transmembrane region" description="Helical" evidence="4">
    <location>
        <begin position="104"/>
        <end position="124"/>
    </location>
</feature>
<name>A0A1P8MQU2_9RHOB</name>
<evidence type="ECO:0000313" key="6">
    <source>
        <dbReference type="EMBL" id="APX10392.1"/>
    </source>
</evidence>
<keyword evidence="7" id="KW-1185">Reference proteome</keyword>
<proteinExistence type="predicted"/>
<dbReference type="PROSITE" id="PS01124">
    <property type="entry name" value="HTH_ARAC_FAMILY_2"/>
    <property type="match status" value="1"/>
</dbReference>
<dbReference type="Gene3D" id="1.10.10.60">
    <property type="entry name" value="Homeodomain-like"/>
    <property type="match status" value="2"/>
</dbReference>
<keyword evidence="4" id="KW-0472">Membrane</keyword>
<dbReference type="SMART" id="SM00342">
    <property type="entry name" value="HTH_ARAC"/>
    <property type="match status" value="1"/>
</dbReference>
<evidence type="ECO:0000256" key="1">
    <source>
        <dbReference type="ARBA" id="ARBA00023015"/>
    </source>
</evidence>